<dbReference type="RefSeq" id="XP_007760032.1">
    <property type="nucleotide sequence ID" value="XM_007761842.1"/>
</dbReference>
<dbReference type="AlphaFoldDB" id="W9VPM9"/>
<dbReference type="PANTHER" id="PTHR10039">
    <property type="entry name" value="AMELOGENIN"/>
    <property type="match status" value="1"/>
</dbReference>
<feature type="repeat" description="ANK" evidence="2">
    <location>
        <begin position="693"/>
        <end position="725"/>
    </location>
</feature>
<accession>W9VPM9</accession>
<evidence type="ECO:0000259" key="4">
    <source>
        <dbReference type="Pfam" id="PF22939"/>
    </source>
</evidence>
<dbReference type="SUPFAM" id="SSF52540">
    <property type="entry name" value="P-loop containing nucleoside triphosphate hydrolases"/>
    <property type="match status" value="1"/>
</dbReference>
<dbReference type="InterPro" id="IPR036770">
    <property type="entry name" value="Ankyrin_rpt-contain_sf"/>
</dbReference>
<dbReference type="STRING" id="1182544.W9VPM9"/>
<protein>
    <submittedName>
        <fullName evidence="6">Uncharacterized protein</fullName>
    </submittedName>
</protein>
<dbReference type="OrthoDB" id="1577640at2759"/>
<dbReference type="SUPFAM" id="SSF48403">
    <property type="entry name" value="Ankyrin repeat"/>
    <property type="match status" value="1"/>
</dbReference>
<dbReference type="SMART" id="SM00248">
    <property type="entry name" value="ANK"/>
    <property type="match status" value="2"/>
</dbReference>
<keyword evidence="1" id="KW-0677">Repeat</keyword>
<proteinExistence type="predicted"/>
<feature type="domain" description="Nephrocystin 3-like N-terminal" evidence="5">
    <location>
        <begin position="198"/>
        <end position="362"/>
    </location>
</feature>
<dbReference type="PROSITE" id="PS50297">
    <property type="entry name" value="ANK_REP_REGION"/>
    <property type="match status" value="2"/>
</dbReference>
<feature type="domain" description="GPI inositol-deacylase winged helix" evidence="4">
    <location>
        <begin position="473"/>
        <end position="556"/>
    </location>
</feature>
<dbReference type="Proteomes" id="UP000019473">
    <property type="component" value="Unassembled WGS sequence"/>
</dbReference>
<dbReference type="InterPro" id="IPR002110">
    <property type="entry name" value="Ankyrin_rpt"/>
</dbReference>
<gene>
    <name evidence="6" type="ORF">A1O7_07846</name>
</gene>
<dbReference type="Gene3D" id="1.25.40.20">
    <property type="entry name" value="Ankyrin repeat-containing domain"/>
    <property type="match status" value="1"/>
</dbReference>
<dbReference type="InterPro" id="IPR054471">
    <property type="entry name" value="GPIID_WHD"/>
</dbReference>
<dbReference type="GeneID" id="19182417"/>
<dbReference type="EMBL" id="AMGW01000005">
    <property type="protein sequence ID" value="EXJ57498.1"/>
    <property type="molecule type" value="Genomic_DNA"/>
</dbReference>
<reference evidence="6 7" key="1">
    <citation type="submission" date="2013-03" db="EMBL/GenBank/DDBJ databases">
        <title>The Genome Sequence of Cladophialophora yegresii CBS 114405.</title>
        <authorList>
            <consortium name="The Broad Institute Genomics Platform"/>
            <person name="Cuomo C."/>
            <person name="de Hoog S."/>
            <person name="Gorbushina A."/>
            <person name="Walker B."/>
            <person name="Young S.K."/>
            <person name="Zeng Q."/>
            <person name="Gargeya S."/>
            <person name="Fitzgerald M."/>
            <person name="Haas B."/>
            <person name="Abouelleil A."/>
            <person name="Allen A.W."/>
            <person name="Alvarado L."/>
            <person name="Arachchi H.M."/>
            <person name="Berlin A.M."/>
            <person name="Chapman S.B."/>
            <person name="Gainer-Dewar J."/>
            <person name="Goldberg J."/>
            <person name="Griggs A."/>
            <person name="Gujja S."/>
            <person name="Hansen M."/>
            <person name="Howarth C."/>
            <person name="Imamovic A."/>
            <person name="Ireland A."/>
            <person name="Larimer J."/>
            <person name="McCowan C."/>
            <person name="Murphy C."/>
            <person name="Pearson M."/>
            <person name="Poon T.W."/>
            <person name="Priest M."/>
            <person name="Roberts A."/>
            <person name="Saif S."/>
            <person name="Shea T."/>
            <person name="Sisk P."/>
            <person name="Sykes S."/>
            <person name="Wortman J."/>
            <person name="Nusbaum C."/>
            <person name="Birren B."/>
        </authorList>
    </citation>
    <scope>NUCLEOTIDE SEQUENCE [LARGE SCALE GENOMIC DNA]</scope>
    <source>
        <strain evidence="6 7">CBS 114405</strain>
    </source>
</reference>
<name>W9VPM9_9EURO</name>
<evidence type="ECO:0000313" key="6">
    <source>
        <dbReference type="EMBL" id="EXJ57498.1"/>
    </source>
</evidence>
<sequence length="887" mass="98302">MSDPFSIVTGVAGLIALAGEVISKCYRYGCAVSGAPDEAKRLVTEVTGLSGILVGVQVLVNQSSLPEYQLEHPLRNCLAVLQTLSLKLQKYSLDSSHSSGKRAINRLLWPLRRSDTEELITAIERHKNSLSLSLSSLSVEALMSQSTTIQDISDGLADLSVTVVSSHAAQQRRDILDWLSEHQYEAQYHRSYQLHCSDTCRWLLAEPAFLDWSKARSSLLWMHGQVGTGKTIATSYLIHHLITTKCGDSLLGYFYYDASTMESLTPESFFGAIVKQFCSDLPELPAEIVDAYMRASSRAGSPTRASLDDLKSFLRSLLESHDSATIVVDGLDESPNYATVCDFLTSTVLAGKYALRVFISSRPELHLRQRFRGFKEIPVPEVAVEEDISVYIKMRINTNPRLRRMSDRMKHYVEMTLRADSHGMFRWVQCQLDEISRLRTDAALKRALNHLPSSLEGSYLRILNNIAPEDVTFAKRALLWLAHASTPLSLTELAEAVVLEPGFYFLDPDSKLNDPSDVIDICRSLIAFNPLSQTARIAHHSVREFLTERVNDLSEFYIPAQTSHRTIAEACLSYLLLDDFAAGPLYREDFARTLSKFPLLRYAAQNWPFHVGMSGAEAELLPLIGKLMTTKANPKFFFWLQVVLFDSRHGYLTPGAELEDARPLYYAASYGLTETVRSLVQAGAELDECAGRYGGTALHAAVWRKRPEILDILLDAGADPTIKDYNGASPADLSIWSGARALYLRISERDPDRVSKKGLAPLIAAILRVREKELSCTDSKLEVQDTAEAKEVASLVMSQPEGVIEKLKQEQGFEHGQTTLHFPAVRKEAYALARLLSGGDGSTGIDGADNTKDSPLPSARIAGDAGSWKAAKLDFNPENDQGREGKS</sequence>
<dbReference type="InterPro" id="IPR027417">
    <property type="entry name" value="P-loop_NTPase"/>
</dbReference>
<dbReference type="PANTHER" id="PTHR10039:SF16">
    <property type="entry name" value="GPI INOSITOL-DEACYLASE"/>
    <property type="match status" value="1"/>
</dbReference>
<evidence type="ECO:0000256" key="1">
    <source>
        <dbReference type="ARBA" id="ARBA00022737"/>
    </source>
</evidence>
<evidence type="ECO:0000259" key="5">
    <source>
        <dbReference type="Pfam" id="PF24883"/>
    </source>
</evidence>
<evidence type="ECO:0000256" key="2">
    <source>
        <dbReference type="PROSITE-ProRule" id="PRU00023"/>
    </source>
</evidence>
<dbReference type="PROSITE" id="PS50088">
    <property type="entry name" value="ANK_REPEAT"/>
    <property type="match status" value="2"/>
</dbReference>
<evidence type="ECO:0000313" key="7">
    <source>
        <dbReference type="Proteomes" id="UP000019473"/>
    </source>
</evidence>
<dbReference type="Pfam" id="PF24883">
    <property type="entry name" value="NPHP3_N"/>
    <property type="match status" value="1"/>
</dbReference>
<feature type="region of interest" description="Disordered" evidence="3">
    <location>
        <begin position="841"/>
        <end position="887"/>
    </location>
</feature>
<dbReference type="Pfam" id="PF12796">
    <property type="entry name" value="Ank_2"/>
    <property type="match status" value="1"/>
</dbReference>
<dbReference type="Pfam" id="PF22939">
    <property type="entry name" value="WHD_GPIID"/>
    <property type="match status" value="1"/>
</dbReference>
<feature type="repeat" description="ANK" evidence="2">
    <location>
        <begin position="659"/>
        <end position="687"/>
    </location>
</feature>
<keyword evidence="2" id="KW-0040">ANK repeat</keyword>
<organism evidence="6 7">
    <name type="scientific">Cladophialophora yegresii CBS 114405</name>
    <dbReference type="NCBI Taxonomy" id="1182544"/>
    <lineage>
        <taxon>Eukaryota</taxon>
        <taxon>Fungi</taxon>
        <taxon>Dikarya</taxon>
        <taxon>Ascomycota</taxon>
        <taxon>Pezizomycotina</taxon>
        <taxon>Eurotiomycetes</taxon>
        <taxon>Chaetothyriomycetidae</taxon>
        <taxon>Chaetothyriales</taxon>
        <taxon>Herpotrichiellaceae</taxon>
        <taxon>Cladophialophora</taxon>
    </lineage>
</organism>
<dbReference type="VEuPathDB" id="FungiDB:A1O7_07846"/>
<dbReference type="Gene3D" id="3.40.50.300">
    <property type="entry name" value="P-loop containing nucleotide triphosphate hydrolases"/>
    <property type="match status" value="1"/>
</dbReference>
<dbReference type="HOGENOM" id="CLU_000288_34_23_1"/>
<dbReference type="eggNOG" id="ENOG502SM5C">
    <property type="taxonomic scope" value="Eukaryota"/>
</dbReference>
<dbReference type="InterPro" id="IPR056884">
    <property type="entry name" value="NPHP3-like_N"/>
</dbReference>
<evidence type="ECO:0000256" key="3">
    <source>
        <dbReference type="SAM" id="MobiDB-lite"/>
    </source>
</evidence>
<keyword evidence="7" id="KW-1185">Reference proteome</keyword>
<comment type="caution">
    <text evidence="6">The sequence shown here is derived from an EMBL/GenBank/DDBJ whole genome shotgun (WGS) entry which is preliminary data.</text>
</comment>